<keyword evidence="2" id="KW-0175">Coiled coil</keyword>
<dbReference type="InterPro" id="IPR058792">
    <property type="entry name" value="Beta-barrel_RND_2"/>
</dbReference>
<dbReference type="Pfam" id="PF25954">
    <property type="entry name" value="Beta-barrel_RND_2"/>
    <property type="match status" value="1"/>
</dbReference>
<dbReference type="SUPFAM" id="SSF111369">
    <property type="entry name" value="HlyD-like secretion proteins"/>
    <property type="match status" value="1"/>
</dbReference>
<feature type="transmembrane region" description="Helical" evidence="3">
    <location>
        <begin position="24"/>
        <end position="45"/>
    </location>
</feature>
<dbReference type="PANTHER" id="PTHR30469:SF15">
    <property type="entry name" value="HLYD FAMILY OF SECRETION PROTEINS"/>
    <property type="match status" value="1"/>
</dbReference>
<keyword evidence="3" id="KW-1133">Transmembrane helix</keyword>
<dbReference type="PANTHER" id="PTHR30469">
    <property type="entry name" value="MULTIDRUG RESISTANCE PROTEIN MDTA"/>
    <property type="match status" value="1"/>
</dbReference>
<evidence type="ECO:0000259" key="4">
    <source>
        <dbReference type="Pfam" id="PF25954"/>
    </source>
</evidence>
<feature type="coiled-coil region" evidence="2">
    <location>
        <begin position="153"/>
        <end position="180"/>
    </location>
</feature>
<feature type="coiled-coil region" evidence="2">
    <location>
        <begin position="218"/>
        <end position="266"/>
    </location>
</feature>
<dbReference type="Gene3D" id="2.40.420.20">
    <property type="match status" value="1"/>
</dbReference>
<feature type="domain" description="CusB-like beta-barrel" evidence="4">
    <location>
        <begin position="307"/>
        <end position="378"/>
    </location>
</feature>
<gene>
    <name evidence="5" type="ORF">Hsar01_00970</name>
</gene>
<dbReference type="InterPro" id="IPR006143">
    <property type="entry name" value="RND_pump_MFP"/>
</dbReference>
<dbReference type="Gene3D" id="2.40.30.170">
    <property type="match status" value="1"/>
</dbReference>
<keyword evidence="3" id="KW-0472">Membrane</keyword>
<dbReference type="EMBL" id="BAABRI010000004">
    <property type="protein sequence ID" value="GAA5481759.1"/>
    <property type="molecule type" value="Genomic_DNA"/>
</dbReference>
<sequence length="468" mass="50171">MNPSLHDLRRAPESSPPSVRKRRLPAWLIPAGIALGFALLFLALFRDRILPATEVEVAVVLATPADAEKAHPSDQISALAADGPMAFQASGWVEPDPLPIKATALVAGVISEVHVLEGEAVDKDQPLANLIREDFELDLRHARQALRTKEAGFAAQAESIESARREVVAAEAEGEAVQALIEETGDRAGRIEGLSRGAIAEAEAVAIRSADRKARAAAVAAQAAVERAQAEVKRLEAQREVLAAEVEAAKVDVERAELALSRTEIRAPQAGRVLRLLAAPGQKKMLAMDDPDSATVAILFDPQHLQVRVDVPLADAAGLQIGQPARIRCSLLPDTVFHGEVTRITGEADLQRNTLQAKVRIDDPSDQLRPEMLCRVEFLETPRAGGAATPVSAGTLATWIPEAALAGETAWVCDPETKRVSARNVTPGGNTREGYVEIAEGLRPGEWVVVSPPELRDDQRVNPTQIQP</sequence>
<keyword evidence="6" id="KW-1185">Reference proteome</keyword>
<dbReference type="RefSeq" id="WP_353565907.1">
    <property type="nucleotide sequence ID" value="NZ_BAABRI010000004.1"/>
</dbReference>
<evidence type="ECO:0000256" key="1">
    <source>
        <dbReference type="ARBA" id="ARBA00009477"/>
    </source>
</evidence>
<organism evidence="5 6">
    <name type="scientific">Haloferula sargassicola</name>
    <dbReference type="NCBI Taxonomy" id="490096"/>
    <lineage>
        <taxon>Bacteria</taxon>
        <taxon>Pseudomonadati</taxon>
        <taxon>Verrucomicrobiota</taxon>
        <taxon>Verrucomicrobiia</taxon>
        <taxon>Verrucomicrobiales</taxon>
        <taxon>Verrucomicrobiaceae</taxon>
        <taxon>Haloferula</taxon>
    </lineage>
</organism>
<keyword evidence="3" id="KW-0812">Transmembrane</keyword>
<evidence type="ECO:0000313" key="5">
    <source>
        <dbReference type="EMBL" id="GAA5481759.1"/>
    </source>
</evidence>
<protein>
    <recommendedName>
        <fullName evidence="4">CusB-like beta-barrel domain-containing protein</fullName>
    </recommendedName>
</protein>
<accession>A0ABP9UR19</accession>
<comment type="similarity">
    <text evidence="1">Belongs to the membrane fusion protein (MFP) (TC 8.A.1) family.</text>
</comment>
<proteinExistence type="inferred from homology"/>
<dbReference type="NCBIfam" id="TIGR01730">
    <property type="entry name" value="RND_mfp"/>
    <property type="match status" value="1"/>
</dbReference>
<name>A0ABP9UR19_9BACT</name>
<comment type="caution">
    <text evidence="5">The sequence shown here is derived from an EMBL/GenBank/DDBJ whole genome shotgun (WGS) entry which is preliminary data.</text>
</comment>
<evidence type="ECO:0000256" key="2">
    <source>
        <dbReference type="SAM" id="Coils"/>
    </source>
</evidence>
<dbReference type="Proteomes" id="UP001476282">
    <property type="component" value="Unassembled WGS sequence"/>
</dbReference>
<reference evidence="5 6" key="1">
    <citation type="submission" date="2024-02" db="EMBL/GenBank/DDBJ databases">
        <title>Haloferula sargassicola NBRC 104335.</title>
        <authorList>
            <person name="Ichikawa N."/>
            <person name="Katano-Makiyama Y."/>
            <person name="Hidaka K."/>
        </authorList>
    </citation>
    <scope>NUCLEOTIDE SEQUENCE [LARGE SCALE GENOMIC DNA]</scope>
    <source>
        <strain evidence="5 6">NBRC 104335</strain>
    </source>
</reference>
<evidence type="ECO:0000313" key="6">
    <source>
        <dbReference type="Proteomes" id="UP001476282"/>
    </source>
</evidence>
<evidence type="ECO:0000256" key="3">
    <source>
        <dbReference type="SAM" id="Phobius"/>
    </source>
</evidence>